<feature type="compositionally biased region" description="Low complexity" evidence="1">
    <location>
        <begin position="329"/>
        <end position="342"/>
    </location>
</feature>
<evidence type="ECO:0000313" key="4">
    <source>
        <dbReference type="Proteomes" id="UP001318040"/>
    </source>
</evidence>
<keyword evidence="2" id="KW-0812">Transmembrane</keyword>
<feature type="compositionally biased region" description="Acidic residues" evidence="1">
    <location>
        <begin position="748"/>
        <end position="760"/>
    </location>
</feature>
<feature type="compositionally biased region" description="Gly residues" evidence="1">
    <location>
        <begin position="40"/>
        <end position="49"/>
    </location>
</feature>
<feature type="region of interest" description="Disordered" evidence="1">
    <location>
        <begin position="504"/>
        <end position="579"/>
    </location>
</feature>
<dbReference type="AlphaFoldDB" id="A0AAJ7X7N5"/>
<feature type="domain" description="FAM171 C-terminal" evidence="3">
    <location>
        <begin position="275"/>
        <end position="747"/>
    </location>
</feature>
<feature type="compositionally biased region" description="Basic and acidic residues" evidence="1">
    <location>
        <begin position="877"/>
        <end position="891"/>
    </location>
</feature>
<keyword evidence="2" id="KW-0472">Membrane</keyword>
<feature type="compositionally biased region" description="Basic and acidic residues" evidence="1">
    <location>
        <begin position="859"/>
        <end position="869"/>
    </location>
</feature>
<dbReference type="Proteomes" id="UP001318040">
    <property type="component" value="Chromosome 2"/>
</dbReference>
<keyword evidence="4" id="KW-1185">Reference proteome</keyword>
<dbReference type="PANTHER" id="PTHR31626:SF4">
    <property type="entry name" value="SUSHI DOMAIN-CONTAINING PROTEIN"/>
    <property type="match status" value="1"/>
</dbReference>
<dbReference type="Pfam" id="PF20771">
    <property type="entry name" value="FAM171A1-2-B_C"/>
    <property type="match status" value="2"/>
</dbReference>
<feature type="region of interest" description="Disordered" evidence="1">
    <location>
        <begin position="385"/>
        <end position="426"/>
    </location>
</feature>
<dbReference type="Gene3D" id="1.20.5.900">
    <property type="entry name" value="transmembrane domain of human cd4"/>
    <property type="match status" value="1"/>
</dbReference>
<protein>
    <submittedName>
        <fullName evidence="5">Protein FAM171A1-like isoform X2</fullName>
    </submittedName>
</protein>
<name>A0AAJ7X7N5_PETMA</name>
<organism evidence="4 5">
    <name type="scientific">Petromyzon marinus</name>
    <name type="common">Sea lamprey</name>
    <dbReference type="NCBI Taxonomy" id="7757"/>
    <lineage>
        <taxon>Eukaryota</taxon>
        <taxon>Metazoa</taxon>
        <taxon>Chordata</taxon>
        <taxon>Craniata</taxon>
        <taxon>Vertebrata</taxon>
        <taxon>Cyclostomata</taxon>
        <taxon>Hyperoartia</taxon>
        <taxon>Petromyzontiformes</taxon>
        <taxon>Petromyzontidae</taxon>
        <taxon>Petromyzon</taxon>
    </lineage>
</organism>
<feature type="region of interest" description="Disordered" evidence="1">
    <location>
        <begin position="717"/>
        <end position="898"/>
    </location>
</feature>
<feature type="domain" description="FAM171 C-terminal" evidence="3">
    <location>
        <begin position="867"/>
        <end position="896"/>
    </location>
</feature>
<evidence type="ECO:0000313" key="5">
    <source>
        <dbReference type="RefSeq" id="XP_032824316.1"/>
    </source>
</evidence>
<feature type="compositionally biased region" description="Low complexity" evidence="1">
    <location>
        <begin position="533"/>
        <end position="562"/>
    </location>
</feature>
<reference evidence="5" key="1">
    <citation type="submission" date="2025-08" db="UniProtKB">
        <authorList>
            <consortium name="RefSeq"/>
        </authorList>
    </citation>
    <scope>IDENTIFICATION</scope>
    <source>
        <tissue evidence="5">Sperm</tissue>
    </source>
</reference>
<proteinExistence type="predicted"/>
<feature type="region of interest" description="Disordered" evidence="1">
    <location>
        <begin position="641"/>
        <end position="689"/>
    </location>
</feature>
<evidence type="ECO:0000259" key="3">
    <source>
        <dbReference type="Pfam" id="PF20771"/>
    </source>
</evidence>
<sequence>MGGGPSQRKAPTPLLPAPLPRPPPFLRVPLPRHGDEGAHKGGGGGGGGGEHGRASAAPERCPPALRRGLPAERAGGAGGALRPRGDAAGTRGRVAVKRPPRARAVGGGRGRERERGLRASRRPGEQRRGRSAFNRMTFPDCNGHSEGVSDLIAGAWREAGLGLVTRQGGDLAWCYSAPRLGYWAAAFPPQPPVGFLPGIMLHISNYHTMLLLAILGGMALILLGLFLVLICYCRRRCRKRRQQQQRRKLAASTALENSKKDQSTSMSHINLISAVHMETMSSAGETDVHTPMLKPGFAAQPRDFASSRGGGVAGDELPRHKVTRELSSRTRSTTCRDSTDTLPGSREKFHRSTDTLQLTPAHSELLLQKTPEKMGEAPFRHLHREEQYRRSTSSDQPSIDEHSAAGKVPQDHHHHQHHQRGPSLQRAELQEAIAADKKSADNLMSRSVDALARPVNLPGQVTGQLLCYSSVDQMNDPRYHKMMQHTLVIPAHYVQLQQQYMLNPSESEGSKQQHQSHSQHQQYQQHHQHHQHQMQQQQSQQQQQQMYPHPHHPLQQQQQQQQESPRTESDREESPHMAESISIPVTLSEAAMSKLNMEIQGLTEKHLLDLGDLKPMKHPRAWFISLDGRSNSTVRHSYIDLQRSERSGSQDASLDSGVDVGESSKPGRKISEEGRQRHQSCGIGGGGGGGGGATGLGGGVAGGTVYTRLLFAGDRSESETAVCTPEDSSLKPLLSGDSRREDTLALSPDDDDEDDDDDTDAQMPTEYLSHLQSPPEYHHGGGKGHGDYMVQTTEGEYGGERRKNSSSYGKEQPLGAEYANEPRPAKAEPQQAHPGVKHQAGEFSKLRRPTDFSGKMKRAPREQQPRSPDDGSEDDQGGDKKSPWQKREERPLMVFNLK</sequence>
<feature type="compositionally biased region" description="Low complexity" evidence="1">
    <location>
        <begin position="512"/>
        <end position="525"/>
    </location>
</feature>
<feature type="compositionally biased region" description="Low complexity" evidence="1">
    <location>
        <begin position="62"/>
        <end position="93"/>
    </location>
</feature>
<accession>A0AAJ7X7N5</accession>
<dbReference type="InterPro" id="IPR018890">
    <property type="entry name" value="FAM171"/>
</dbReference>
<feature type="transmembrane region" description="Helical" evidence="2">
    <location>
        <begin position="209"/>
        <end position="233"/>
    </location>
</feature>
<feature type="compositionally biased region" description="Basic and acidic residues" evidence="1">
    <location>
        <begin position="109"/>
        <end position="128"/>
    </location>
</feature>
<feature type="compositionally biased region" description="Basic and acidic residues" evidence="1">
    <location>
        <begin position="316"/>
        <end position="328"/>
    </location>
</feature>
<dbReference type="RefSeq" id="XP_032824316.1">
    <property type="nucleotide sequence ID" value="XM_032968425.1"/>
</dbReference>
<feature type="region of interest" description="Disordered" evidence="1">
    <location>
        <begin position="1"/>
        <end position="136"/>
    </location>
</feature>
<feature type="compositionally biased region" description="Pro residues" evidence="1">
    <location>
        <begin position="13"/>
        <end position="26"/>
    </location>
</feature>
<feature type="compositionally biased region" description="Basic and acidic residues" evidence="1">
    <location>
        <begin position="565"/>
        <end position="576"/>
    </location>
</feature>
<gene>
    <name evidence="5" type="primary">LOC116950546</name>
</gene>
<evidence type="ECO:0000256" key="1">
    <source>
        <dbReference type="SAM" id="MobiDB-lite"/>
    </source>
</evidence>
<feature type="region of interest" description="Disordered" evidence="1">
    <location>
        <begin position="283"/>
        <end position="361"/>
    </location>
</feature>
<dbReference type="PANTHER" id="PTHR31626">
    <property type="entry name" value="SUSHI DOMAIN-CONTAINING PROTEIN"/>
    <property type="match status" value="1"/>
</dbReference>
<keyword evidence="2" id="KW-1133">Transmembrane helix</keyword>
<evidence type="ECO:0000256" key="2">
    <source>
        <dbReference type="SAM" id="Phobius"/>
    </source>
</evidence>
<dbReference type="InterPro" id="IPR049175">
    <property type="entry name" value="FAM171_C"/>
</dbReference>